<dbReference type="Proteomes" id="UP000682733">
    <property type="component" value="Unassembled WGS sequence"/>
</dbReference>
<evidence type="ECO:0000313" key="1">
    <source>
        <dbReference type="EMBL" id="CAF0750502.1"/>
    </source>
</evidence>
<comment type="caution">
    <text evidence="1">The sequence shown here is derived from an EMBL/GenBank/DDBJ whole genome shotgun (WGS) entry which is preliminary data.</text>
</comment>
<dbReference type="AlphaFoldDB" id="A0A8S2CXI7"/>
<protein>
    <submittedName>
        <fullName evidence="1">Uncharacterized protein</fullName>
    </submittedName>
</protein>
<name>A0A8S2CXI7_9BILA</name>
<reference evidence="1" key="1">
    <citation type="submission" date="2021-02" db="EMBL/GenBank/DDBJ databases">
        <authorList>
            <person name="Nowell W R."/>
        </authorList>
    </citation>
    <scope>NUCLEOTIDE SEQUENCE</scope>
</reference>
<dbReference type="EMBL" id="CAJNOK010000399">
    <property type="protein sequence ID" value="CAF0750502.1"/>
    <property type="molecule type" value="Genomic_DNA"/>
</dbReference>
<evidence type="ECO:0000313" key="2">
    <source>
        <dbReference type="EMBL" id="CAF3529044.1"/>
    </source>
</evidence>
<sequence>MLMPFSLLEIRRKVFKRLPPLRVYPYEQTPILRTNQTHDEILTKMRKENLTDEEGHLGKVESLTMIVLVIVAFCEFRRLKHFDVGQSWLLDNLHTCYEGVMRKLLTLWLDVKYRMQPWSVRSKLDKLQLIILDNLRMPNTTSRRPRRIAIYNSYKAS</sequence>
<gene>
    <name evidence="1" type="ORF">OVA965_LOCUS1982</name>
    <name evidence="2" type="ORF">TMI583_LOCUS1977</name>
</gene>
<proteinExistence type="predicted"/>
<accession>A0A8S2CXI7</accession>
<evidence type="ECO:0000313" key="3">
    <source>
        <dbReference type="Proteomes" id="UP000677228"/>
    </source>
</evidence>
<dbReference type="Proteomes" id="UP000677228">
    <property type="component" value="Unassembled WGS sequence"/>
</dbReference>
<dbReference type="EMBL" id="CAJOBA010000398">
    <property type="protein sequence ID" value="CAF3529044.1"/>
    <property type="molecule type" value="Genomic_DNA"/>
</dbReference>
<organism evidence="1 3">
    <name type="scientific">Didymodactylos carnosus</name>
    <dbReference type="NCBI Taxonomy" id="1234261"/>
    <lineage>
        <taxon>Eukaryota</taxon>
        <taxon>Metazoa</taxon>
        <taxon>Spiralia</taxon>
        <taxon>Gnathifera</taxon>
        <taxon>Rotifera</taxon>
        <taxon>Eurotatoria</taxon>
        <taxon>Bdelloidea</taxon>
        <taxon>Philodinida</taxon>
        <taxon>Philodinidae</taxon>
        <taxon>Didymodactylos</taxon>
    </lineage>
</organism>